<name>A0ABD1GPF3_SALDI</name>
<dbReference type="Proteomes" id="UP001567538">
    <property type="component" value="Unassembled WGS sequence"/>
</dbReference>
<evidence type="ECO:0000313" key="3">
    <source>
        <dbReference type="Proteomes" id="UP001567538"/>
    </source>
</evidence>
<comment type="caution">
    <text evidence="1">The sequence shown here is derived from an EMBL/GenBank/DDBJ whole genome shotgun (WGS) entry which is preliminary data.</text>
</comment>
<accession>A0ABD1GPF3</accession>
<reference evidence="1 3" key="1">
    <citation type="submission" date="2024-06" db="EMBL/GenBank/DDBJ databases">
        <title>A chromosome level genome sequence of Diviner's sage (Salvia divinorum).</title>
        <authorList>
            <person name="Ford S.A."/>
            <person name="Ro D.-K."/>
            <person name="Ness R.W."/>
            <person name="Phillips M.A."/>
        </authorList>
    </citation>
    <scope>NUCLEOTIDE SEQUENCE [LARGE SCALE GENOMIC DNA]</scope>
    <source>
        <strain evidence="1">SAF-2024a</strain>
        <tissue evidence="1">Leaf</tissue>
    </source>
</reference>
<gene>
    <name evidence="1" type="ORF">AAHA92_21794</name>
    <name evidence="2" type="ORF">AAHA92_21795</name>
</gene>
<dbReference type="EMBL" id="JBEAFC010000008">
    <property type="protein sequence ID" value="KAL1545020.1"/>
    <property type="molecule type" value="Genomic_DNA"/>
</dbReference>
<dbReference type="AlphaFoldDB" id="A0ABD1GPF3"/>
<protein>
    <submittedName>
        <fullName evidence="1">Uncharacterized protein</fullName>
    </submittedName>
</protein>
<dbReference type="EMBL" id="JBEAFC010000008">
    <property type="protein sequence ID" value="KAL1545019.1"/>
    <property type="molecule type" value="Genomic_DNA"/>
</dbReference>
<keyword evidence="3" id="KW-1185">Reference proteome</keyword>
<proteinExistence type="predicted"/>
<evidence type="ECO:0000313" key="1">
    <source>
        <dbReference type="EMBL" id="KAL1545019.1"/>
    </source>
</evidence>
<organism evidence="1 3">
    <name type="scientific">Salvia divinorum</name>
    <name type="common">Maria pastora</name>
    <name type="synonym">Diviner's sage</name>
    <dbReference type="NCBI Taxonomy" id="28513"/>
    <lineage>
        <taxon>Eukaryota</taxon>
        <taxon>Viridiplantae</taxon>
        <taxon>Streptophyta</taxon>
        <taxon>Embryophyta</taxon>
        <taxon>Tracheophyta</taxon>
        <taxon>Spermatophyta</taxon>
        <taxon>Magnoliopsida</taxon>
        <taxon>eudicotyledons</taxon>
        <taxon>Gunneridae</taxon>
        <taxon>Pentapetalae</taxon>
        <taxon>asterids</taxon>
        <taxon>lamiids</taxon>
        <taxon>Lamiales</taxon>
        <taxon>Lamiaceae</taxon>
        <taxon>Nepetoideae</taxon>
        <taxon>Mentheae</taxon>
        <taxon>Salviinae</taxon>
        <taxon>Salvia</taxon>
        <taxon>Salvia subgen. Calosphace</taxon>
    </lineage>
</organism>
<sequence>MPLLSHQPSSSIPVSFVCHFGVREHHLCLTEEPPSGPRGLLLQLRRSFEFEQQPSPDRHGWPPPPAFFRDRRRGSLRCPACFHSSAAVPQIFFLISQFLLSDFGCEERGIVKLIWEMVG</sequence>
<evidence type="ECO:0000313" key="2">
    <source>
        <dbReference type="EMBL" id="KAL1545020.1"/>
    </source>
</evidence>